<comment type="caution">
    <text evidence="2">The sequence shown here is derived from an EMBL/GenBank/DDBJ whole genome shotgun (WGS) entry which is preliminary data.</text>
</comment>
<evidence type="ECO:0000256" key="1">
    <source>
        <dbReference type="SAM" id="MobiDB-lite"/>
    </source>
</evidence>
<reference evidence="2 3" key="1">
    <citation type="journal article" date="2024" name="bioRxiv">
        <title>Comparative genomics of Cryptococcus and Kwoniella reveals pathogenesis evolution and contrasting karyotype dynamics via intercentromeric recombination or chromosome fusion.</title>
        <authorList>
            <person name="Coelho M.A."/>
            <person name="David-Palma M."/>
            <person name="Shea T."/>
            <person name="Bowers K."/>
            <person name="McGinley-Smith S."/>
            <person name="Mohammad A.W."/>
            <person name="Gnirke A."/>
            <person name="Yurkov A.M."/>
            <person name="Nowrousian M."/>
            <person name="Sun S."/>
            <person name="Cuomo C.A."/>
            <person name="Heitman J."/>
        </authorList>
    </citation>
    <scope>NUCLEOTIDE SEQUENCE [LARGE SCALE GENOMIC DNA]</scope>
    <source>
        <strain evidence="2 3">CBS 13917</strain>
    </source>
</reference>
<dbReference type="AlphaFoldDB" id="A0AAW0YLZ8"/>
<dbReference type="Proteomes" id="UP001388673">
    <property type="component" value="Unassembled WGS sequence"/>
</dbReference>
<keyword evidence="3" id="KW-1185">Reference proteome</keyword>
<gene>
    <name evidence="2" type="ORF">IAR55_004208</name>
</gene>
<organism evidence="2 3">
    <name type="scientific">Kwoniella newhampshirensis</name>
    <dbReference type="NCBI Taxonomy" id="1651941"/>
    <lineage>
        <taxon>Eukaryota</taxon>
        <taxon>Fungi</taxon>
        <taxon>Dikarya</taxon>
        <taxon>Basidiomycota</taxon>
        <taxon>Agaricomycotina</taxon>
        <taxon>Tremellomycetes</taxon>
        <taxon>Tremellales</taxon>
        <taxon>Cryptococcaceae</taxon>
        <taxon>Kwoniella</taxon>
    </lineage>
</organism>
<dbReference type="GeneID" id="92181466"/>
<dbReference type="RefSeq" id="XP_066802687.1">
    <property type="nucleotide sequence ID" value="XM_066947308.1"/>
</dbReference>
<feature type="region of interest" description="Disordered" evidence="1">
    <location>
        <begin position="48"/>
        <end position="77"/>
    </location>
</feature>
<feature type="compositionally biased region" description="Basic and acidic residues" evidence="1">
    <location>
        <begin position="64"/>
        <end position="77"/>
    </location>
</feature>
<accession>A0AAW0YLZ8</accession>
<sequence length="77" mass="8304">MIPLLPIHPSSSLGLSSRSQEEAQALVTASPRASAELHSDDDFEVIEYGKASKSSPDTPAFTTRNDEKHEQSYGDDG</sequence>
<name>A0AAW0YLZ8_9TREE</name>
<evidence type="ECO:0000313" key="2">
    <source>
        <dbReference type="EMBL" id="KAK8853501.1"/>
    </source>
</evidence>
<evidence type="ECO:0000313" key="3">
    <source>
        <dbReference type="Proteomes" id="UP001388673"/>
    </source>
</evidence>
<proteinExistence type="predicted"/>
<dbReference type="KEGG" id="kne:92181466"/>
<protein>
    <submittedName>
        <fullName evidence="2">Uncharacterized protein</fullName>
    </submittedName>
</protein>
<feature type="compositionally biased region" description="Polar residues" evidence="1">
    <location>
        <begin position="52"/>
        <end position="63"/>
    </location>
</feature>
<dbReference type="EMBL" id="JBCAWK010000007">
    <property type="protein sequence ID" value="KAK8853501.1"/>
    <property type="molecule type" value="Genomic_DNA"/>
</dbReference>